<evidence type="ECO:0000256" key="8">
    <source>
        <dbReference type="RuleBase" id="RU003634"/>
    </source>
</evidence>
<dbReference type="Pfam" id="PF02729">
    <property type="entry name" value="OTCace_N"/>
    <property type="match status" value="1"/>
</dbReference>
<evidence type="ECO:0000256" key="7">
    <source>
        <dbReference type="ARBA" id="ARBA00048859"/>
    </source>
</evidence>
<dbReference type="PANTHER" id="PTHR45753">
    <property type="entry name" value="ORNITHINE CARBAMOYLTRANSFERASE, MITOCHONDRIAL"/>
    <property type="match status" value="1"/>
</dbReference>
<evidence type="ECO:0000256" key="4">
    <source>
        <dbReference type="ARBA" id="ARBA00022679"/>
    </source>
</evidence>
<comment type="pathway">
    <text evidence="1">Pyrimidine metabolism; UMP biosynthesis via de novo pathway; (S)-dihydroorotate from bicarbonate: step 2/3.</text>
</comment>
<reference evidence="11" key="1">
    <citation type="journal article" date="2016" name="Gigascience">
        <title>De novo construction of an expanded transcriptome assembly for the western tarnished plant bug, Lygus hesperus.</title>
        <authorList>
            <person name="Tassone E.E."/>
            <person name="Geib S.M."/>
            <person name="Hall B."/>
            <person name="Fabrick J.A."/>
            <person name="Brent C.S."/>
            <person name="Hull J.J."/>
        </authorList>
    </citation>
    <scope>NUCLEOTIDE SEQUENCE</scope>
</reference>
<sequence>SFCTLLRELKSSIYTYNTHSLHSIDTTHYGVMSFTPVSSLKGQHVTAAGQFNRADIDALMDLALQMRSHIESGQVIDALKGKLMTPIFYENSSRTLSSFCAAMLRLGGNVVNFNVDKSSVNKGETLQDTIRTLDSYSDILVLRHPQVEALHDAVAVASHPVMNAGNGSEEHPTQALLDLLTIKAELGQIDGLTIALVGDLKMGRTVHSLLHILAHNFNLKRVYLVAPTSLQMPIHVLESVEDELRTRQTELKMSASLSKEIVADCDVLYVTRLQKERFTCTQSDDSDALVAFEQAKADLCVDRARLQAAKPQMIVMHPLPRVDELSTDIDTDPRAAYFRQMRYGLFMRMAILYSVLAA</sequence>
<proteinExistence type="inferred from homology"/>
<organism evidence="11">
    <name type="scientific">Lygus hesperus</name>
    <name type="common">Western plant bug</name>
    <dbReference type="NCBI Taxonomy" id="30085"/>
    <lineage>
        <taxon>Eukaryota</taxon>
        <taxon>Metazoa</taxon>
        <taxon>Ecdysozoa</taxon>
        <taxon>Arthropoda</taxon>
        <taxon>Hexapoda</taxon>
        <taxon>Insecta</taxon>
        <taxon>Pterygota</taxon>
        <taxon>Neoptera</taxon>
        <taxon>Paraneoptera</taxon>
        <taxon>Hemiptera</taxon>
        <taxon>Heteroptera</taxon>
        <taxon>Panheteroptera</taxon>
        <taxon>Cimicomorpha</taxon>
        <taxon>Miridae</taxon>
        <taxon>Mirini</taxon>
        <taxon>Lygus</taxon>
    </lineage>
</organism>
<evidence type="ECO:0000256" key="3">
    <source>
        <dbReference type="ARBA" id="ARBA00013008"/>
    </source>
</evidence>
<comment type="catalytic activity">
    <reaction evidence="7">
        <text>carbamoyl phosphate + L-aspartate = N-carbamoyl-L-aspartate + phosphate + H(+)</text>
        <dbReference type="Rhea" id="RHEA:20013"/>
        <dbReference type="ChEBI" id="CHEBI:15378"/>
        <dbReference type="ChEBI" id="CHEBI:29991"/>
        <dbReference type="ChEBI" id="CHEBI:32814"/>
        <dbReference type="ChEBI" id="CHEBI:43474"/>
        <dbReference type="ChEBI" id="CHEBI:58228"/>
        <dbReference type="EC" id="2.1.3.2"/>
    </reaction>
</comment>
<keyword evidence="4 8" id="KW-0808">Transferase</keyword>
<dbReference type="InterPro" id="IPR036901">
    <property type="entry name" value="Asp/Orn_carbamoylTrfase_sf"/>
</dbReference>
<dbReference type="GO" id="GO:0006207">
    <property type="term" value="P:'de novo' pyrimidine nucleobase biosynthetic process"/>
    <property type="evidence" value="ECO:0007669"/>
    <property type="project" value="InterPro"/>
</dbReference>
<dbReference type="NCBIfam" id="NF002032">
    <property type="entry name" value="PRK00856.1"/>
    <property type="match status" value="1"/>
</dbReference>
<dbReference type="InterPro" id="IPR002082">
    <property type="entry name" value="Asp_carbamoyltransf"/>
</dbReference>
<keyword evidence="5" id="KW-0665">Pyrimidine biosynthesis</keyword>
<feature type="domain" description="Aspartate/ornithine carbamoyltransferase Asp/Orn-binding" evidence="9">
    <location>
        <begin position="190"/>
        <end position="354"/>
    </location>
</feature>
<comment type="function">
    <text evidence="6">Catalyzes the condensation of carbamoyl phosphate and aspartate to form carbamoyl aspartate and inorganic phosphate, the committed step in the de novo pyrimidine nucleotide biosynthesis pathway.</text>
</comment>
<feature type="domain" description="Aspartate/ornithine carbamoyltransferase carbamoyl-P binding" evidence="10">
    <location>
        <begin position="44"/>
        <end position="183"/>
    </location>
</feature>
<dbReference type="SUPFAM" id="SSF53671">
    <property type="entry name" value="Aspartate/ornithine carbamoyltransferase"/>
    <property type="match status" value="1"/>
</dbReference>
<accession>A0A146MBX0</accession>
<dbReference type="InterPro" id="IPR006132">
    <property type="entry name" value="Asp/Orn_carbamoyltranf_P-bd"/>
</dbReference>
<evidence type="ECO:0000256" key="5">
    <source>
        <dbReference type="ARBA" id="ARBA00022975"/>
    </source>
</evidence>
<dbReference type="AlphaFoldDB" id="A0A146MBX0"/>
<dbReference type="Gene3D" id="3.40.50.1370">
    <property type="entry name" value="Aspartate/ornithine carbamoyltransferase"/>
    <property type="match status" value="2"/>
</dbReference>
<evidence type="ECO:0000256" key="6">
    <source>
        <dbReference type="ARBA" id="ARBA00043884"/>
    </source>
</evidence>
<evidence type="ECO:0000256" key="1">
    <source>
        <dbReference type="ARBA" id="ARBA00004852"/>
    </source>
</evidence>
<evidence type="ECO:0000313" key="11">
    <source>
        <dbReference type="EMBL" id="JAQ17271.1"/>
    </source>
</evidence>
<dbReference type="GO" id="GO:0044205">
    <property type="term" value="P:'de novo' UMP biosynthetic process"/>
    <property type="evidence" value="ECO:0007669"/>
    <property type="project" value="UniProtKB-UniPathway"/>
</dbReference>
<evidence type="ECO:0000259" key="9">
    <source>
        <dbReference type="Pfam" id="PF00185"/>
    </source>
</evidence>
<feature type="non-terminal residue" evidence="11">
    <location>
        <position position="1"/>
    </location>
</feature>
<dbReference type="GO" id="GO:0006520">
    <property type="term" value="P:amino acid metabolic process"/>
    <property type="evidence" value="ECO:0007669"/>
    <property type="project" value="InterPro"/>
</dbReference>
<dbReference type="GO" id="GO:0016597">
    <property type="term" value="F:amino acid binding"/>
    <property type="evidence" value="ECO:0007669"/>
    <property type="project" value="InterPro"/>
</dbReference>
<dbReference type="GO" id="GO:0004070">
    <property type="term" value="F:aspartate carbamoyltransferase activity"/>
    <property type="evidence" value="ECO:0007669"/>
    <property type="project" value="UniProtKB-EC"/>
</dbReference>
<evidence type="ECO:0000259" key="10">
    <source>
        <dbReference type="Pfam" id="PF02729"/>
    </source>
</evidence>
<dbReference type="PANTHER" id="PTHR45753:SF6">
    <property type="entry name" value="ASPARTATE CARBAMOYLTRANSFERASE"/>
    <property type="match status" value="1"/>
</dbReference>
<dbReference type="Pfam" id="PF00185">
    <property type="entry name" value="OTCace"/>
    <property type="match status" value="1"/>
</dbReference>
<dbReference type="EMBL" id="GDHC01001358">
    <property type="protein sequence ID" value="JAQ17271.1"/>
    <property type="molecule type" value="Transcribed_RNA"/>
</dbReference>
<dbReference type="InterPro" id="IPR006130">
    <property type="entry name" value="Asp/Orn_carbamoylTrfase"/>
</dbReference>
<dbReference type="UniPathway" id="UPA00070">
    <property type="reaction ID" value="UER00116"/>
</dbReference>
<evidence type="ECO:0000256" key="2">
    <source>
        <dbReference type="ARBA" id="ARBA00008896"/>
    </source>
</evidence>
<gene>
    <name evidence="11" type="primary">ura1</name>
    <name evidence="11" type="ORF">g.10484</name>
</gene>
<protein>
    <recommendedName>
        <fullName evidence="3">aspartate carbamoyltransferase</fullName>
        <ecNumber evidence="3">2.1.3.2</ecNumber>
    </recommendedName>
</protein>
<dbReference type="PRINTS" id="PR00100">
    <property type="entry name" value="AOTCASE"/>
</dbReference>
<dbReference type="HAMAP" id="MF_00001">
    <property type="entry name" value="Asp_carb_tr"/>
    <property type="match status" value="1"/>
</dbReference>
<dbReference type="NCBIfam" id="TIGR00670">
    <property type="entry name" value="asp_carb_tr"/>
    <property type="match status" value="1"/>
</dbReference>
<name>A0A146MBX0_LYGHE</name>
<comment type="similarity">
    <text evidence="2">Belongs to the aspartate/ornithine carbamoyltransferase superfamily. ATCase family.</text>
</comment>
<dbReference type="EC" id="2.1.3.2" evidence="3"/>
<dbReference type="PRINTS" id="PR00101">
    <property type="entry name" value="ATCASE"/>
</dbReference>
<dbReference type="InterPro" id="IPR006131">
    <property type="entry name" value="Asp_carbamoyltransf_Asp/Orn-bd"/>
</dbReference>
<dbReference type="FunFam" id="3.40.50.1370:FF:000002">
    <property type="entry name" value="Aspartate carbamoyltransferase 2"/>
    <property type="match status" value="1"/>
</dbReference>